<dbReference type="PANTHER" id="PTHR21662">
    <property type="entry name" value="RECEPTOR PROTEIN-TYROSINE KINASE"/>
    <property type="match status" value="1"/>
</dbReference>
<dbReference type="InterPro" id="IPR000494">
    <property type="entry name" value="Rcpt_L-dom"/>
</dbReference>
<sequence>MVFSMIWKILNLIFIISYCFSETEGAATCDPKCSFTKDLTPQTIGSFPKNCPTVCGNLTFTNLTKLTDKELKNAFKNLKTLKGGRLSVIGTSFNNLNFLAGLQKIETVHVSLLVPENNQLLELGLKNLTTVIGEYFSVYNNKKMTQFNMPKFKTILSPMTRTYIKNNHPSNFCITSQILKVFLAEKLPNDELQMNGKVCAPKNYTKKNCKIPDEPCEELHGDLNIGANFAVKKVKNLKFLYGSLIVKNTDLANFKFLGNLTYIVQLGEKKIAIDVQGNKKLISAAFPKLKGILCNTWDSVNNQLLDAINFKNNHKSLLEDSKSCFALRSAQYIPQHEIPKFDGKTCGPYSVNISNNAGLEELELTNLTSIYGIFQVTSNPKLRKLKLPKLKTAQLSNTWVNDTAVAIAGNSPQFCLALREAKIFLNYKKVTSFMFDSKVCKPGRQAKKACIVPEIGCVNFIGNLKIGPKFDFKKVKSLKFLYGSLIVKNSSLTDFKIFENLLEIVQLNSTKLAIDVQGNKNLQSATFPKIQIDVSKLGEIKNHGNYQSI</sequence>
<keyword evidence="4" id="KW-1185">Reference proteome</keyword>
<dbReference type="InterPro" id="IPR053079">
    <property type="entry name" value="SPS2_domain"/>
</dbReference>
<feature type="domain" description="Receptor L-domain" evidence="2">
    <location>
        <begin position="216"/>
        <end position="314"/>
    </location>
</feature>
<evidence type="ECO:0000313" key="3">
    <source>
        <dbReference type="EMBL" id="PIC31424.1"/>
    </source>
</evidence>
<accession>A0A2G5TVY7</accession>
<organism evidence="3 4">
    <name type="scientific">Caenorhabditis nigoni</name>
    <dbReference type="NCBI Taxonomy" id="1611254"/>
    <lineage>
        <taxon>Eukaryota</taxon>
        <taxon>Metazoa</taxon>
        <taxon>Ecdysozoa</taxon>
        <taxon>Nematoda</taxon>
        <taxon>Chromadorea</taxon>
        <taxon>Rhabditida</taxon>
        <taxon>Rhabditina</taxon>
        <taxon>Rhabditomorpha</taxon>
        <taxon>Rhabditoidea</taxon>
        <taxon>Rhabditidae</taxon>
        <taxon>Peloderinae</taxon>
        <taxon>Caenorhabditis</taxon>
    </lineage>
</organism>
<feature type="domain" description="Receptor L-domain" evidence="2">
    <location>
        <begin position="50"/>
        <end position="132"/>
    </location>
</feature>
<dbReference type="SUPFAM" id="SSF52058">
    <property type="entry name" value="L domain-like"/>
    <property type="match status" value="4"/>
</dbReference>
<feature type="signal peptide" evidence="1">
    <location>
        <begin position="1"/>
        <end position="25"/>
    </location>
</feature>
<dbReference type="EMBL" id="PDUG01000004">
    <property type="protein sequence ID" value="PIC31424.1"/>
    <property type="molecule type" value="Genomic_DNA"/>
</dbReference>
<evidence type="ECO:0000259" key="2">
    <source>
        <dbReference type="Pfam" id="PF01030"/>
    </source>
</evidence>
<dbReference type="PANTHER" id="PTHR21662:SF59">
    <property type="entry name" value="RECEPTOR PROTEIN-TYROSINE KINASE"/>
    <property type="match status" value="1"/>
</dbReference>
<evidence type="ECO:0000256" key="1">
    <source>
        <dbReference type="SAM" id="SignalP"/>
    </source>
</evidence>
<feature type="domain" description="Receptor L-domain" evidence="2">
    <location>
        <begin position="456"/>
        <end position="546"/>
    </location>
</feature>
<comment type="caution">
    <text evidence="3">The sequence shown here is derived from an EMBL/GenBank/DDBJ whole genome shotgun (WGS) entry which is preliminary data.</text>
</comment>
<reference evidence="4" key="1">
    <citation type="submission" date="2017-10" db="EMBL/GenBank/DDBJ databases">
        <title>Rapid genome shrinkage in a self-fertile nematode reveals novel sperm competition proteins.</title>
        <authorList>
            <person name="Yin D."/>
            <person name="Schwarz E.M."/>
            <person name="Thomas C.G."/>
            <person name="Felde R.L."/>
            <person name="Korf I.F."/>
            <person name="Cutter A.D."/>
            <person name="Schartner C.M."/>
            <person name="Ralston E.J."/>
            <person name="Meyer B.J."/>
            <person name="Haag E.S."/>
        </authorList>
    </citation>
    <scope>NUCLEOTIDE SEQUENCE [LARGE SCALE GENOMIC DNA]</scope>
    <source>
        <strain evidence="4">JU1422</strain>
    </source>
</reference>
<dbReference type="InterPro" id="IPR036941">
    <property type="entry name" value="Rcpt_L-dom_sf"/>
</dbReference>
<feature type="chain" id="PRO_5013895836" description="Receptor L-domain domain-containing protein" evidence="1">
    <location>
        <begin position="26"/>
        <end position="549"/>
    </location>
</feature>
<evidence type="ECO:0000313" key="4">
    <source>
        <dbReference type="Proteomes" id="UP000230233"/>
    </source>
</evidence>
<name>A0A2G5TVY7_9PELO</name>
<protein>
    <recommendedName>
        <fullName evidence="2">Receptor L-domain domain-containing protein</fullName>
    </recommendedName>
</protein>
<keyword evidence="1" id="KW-0732">Signal</keyword>
<dbReference type="Proteomes" id="UP000230233">
    <property type="component" value="Chromosome IV"/>
</dbReference>
<gene>
    <name evidence="3" type="primary">Cnig_chr_IV.g12134</name>
    <name evidence="3" type="ORF">B9Z55_012134</name>
</gene>
<dbReference type="Pfam" id="PF01030">
    <property type="entry name" value="Recep_L_domain"/>
    <property type="match status" value="3"/>
</dbReference>
<dbReference type="Gene3D" id="3.80.20.20">
    <property type="entry name" value="Receptor L-domain"/>
    <property type="match status" value="3"/>
</dbReference>
<dbReference type="AlphaFoldDB" id="A0A2G5TVY7"/>
<proteinExistence type="predicted"/>